<dbReference type="EMBL" id="GBRH01169647">
    <property type="protein sequence ID" value="JAE28249.1"/>
    <property type="molecule type" value="Transcribed_RNA"/>
</dbReference>
<sequence length="81" mass="9884">MLSILFHCTIIYWNVDRRLHLCCRFITVCSFFWILLPKKQKRLQTVSIFFFGLGKHFTYYSRTMCLSYSIHIYGTIHHPYK</sequence>
<protein>
    <submittedName>
        <fullName evidence="1">Uncharacterized protein</fullName>
    </submittedName>
</protein>
<name>A0A0A9GXH7_ARUDO</name>
<organism evidence="1">
    <name type="scientific">Arundo donax</name>
    <name type="common">Giant reed</name>
    <name type="synonym">Donax arundinaceus</name>
    <dbReference type="NCBI Taxonomy" id="35708"/>
    <lineage>
        <taxon>Eukaryota</taxon>
        <taxon>Viridiplantae</taxon>
        <taxon>Streptophyta</taxon>
        <taxon>Embryophyta</taxon>
        <taxon>Tracheophyta</taxon>
        <taxon>Spermatophyta</taxon>
        <taxon>Magnoliopsida</taxon>
        <taxon>Liliopsida</taxon>
        <taxon>Poales</taxon>
        <taxon>Poaceae</taxon>
        <taxon>PACMAD clade</taxon>
        <taxon>Arundinoideae</taxon>
        <taxon>Arundineae</taxon>
        <taxon>Arundo</taxon>
    </lineage>
</organism>
<reference evidence="1" key="2">
    <citation type="journal article" date="2015" name="Data Brief">
        <title>Shoot transcriptome of the giant reed, Arundo donax.</title>
        <authorList>
            <person name="Barrero R.A."/>
            <person name="Guerrero F.D."/>
            <person name="Moolhuijzen P."/>
            <person name="Goolsby J.A."/>
            <person name="Tidwell J."/>
            <person name="Bellgard S.E."/>
            <person name="Bellgard M.I."/>
        </authorList>
    </citation>
    <scope>NUCLEOTIDE SEQUENCE</scope>
    <source>
        <tissue evidence="1">Shoot tissue taken approximately 20 cm above the soil surface</tissue>
    </source>
</reference>
<proteinExistence type="predicted"/>
<dbReference type="AlphaFoldDB" id="A0A0A9GXH7"/>
<evidence type="ECO:0000313" key="1">
    <source>
        <dbReference type="EMBL" id="JAE28249.1"/>
    </source>
</evidence>
<accession>A0A0A9GXH7</accession>
<reference evidence="1" key="1">
    <citation type="submission" date="2014-09" db="EMBL/GenBank/DDBJ databases">
        <authorList>
            <person name="Magalhaes I.L.F."/>
            <person name="Oliveira U."/>
            <person name="Santos F.R."/>
            <person name="Vidigal T.H.D.A."/>
            <person name="Brescovit A.D."/>
            <person name="Santos A.J."/>
        </authorList>
    </citation>
    <scope>NUCLEOTIDE SEQUENCE</scope>
    <source>
        <tissue evidence="1">Shoot tissue taken approximately 20 cm above the soil surface</tissue>
    </source>
</reference>